<dbReference type="OrthoDB" id="761861at2"/>
<reference evidence="2" key="1">
    <citation type="submission" date="2018-05" db="EMBL/GenBank/DDBJ databases">
        <title>Algibacter marinivivus sp. nov., isolated from sample around a algae.</title>
        <authorList>
            <person name="Zhong X."/>
        </authorList>
    </citation>
    <scope>NUCLEOTIDE SEQUENCE [LARGE SCALE GENOMIC DNA]</scope>
    <source>
        <strain evidence="2">ZY111</strain>
    </source>
</reference>
<evidence type="ECO:0000259" key="1">
    <source>
        <dbReference type="Pfam" id="PF00535"/>
    </source>
</evidence>
<dbReference type="RefSeq" id="WP_109353732.1">
    <property type="nucleotide sequence ID" value="NZ_QFRI01000004.1"/>
</dbReference>
<dbReference type="Gene3D" id="3.90.550.10">
    <property type="entry name" value="Spore Coat Polysaccharide Biosynthesis Protein SpsA, Chain A"/>
    <property type="match status" value="1"/>
</dbReference>
<accession>A0A2U2X204</accession>
<name>A0A2U2X204_9FLAO</name>
<dbReference type="GO" id="GO:0016740">
    <property type="term" value="F:transferase activity"/>
    <property type="evidence" value="ECO:0007669"/>
    <property type="project" value="UniProtKB-KW"/>
</dbReference>
<comment type="caution">
    <text evidence="2">The sequence shown here is derived from an EMBL/GenBank/DDBJ whole genome shotgun (WGS) entry which is preliminary data.</text>
</comment>
<dbReference type="PANTHER" id="PTHR43685">
    <property type="entry name" value="GLYCOSYLTRANSFERASE"/>
    <property type="match status" value="1"/>
</dbReference>
<dbReference type="AlphaFoldDB" id="A0A2U2X204"/>
<evidence type="ECO:0000313" key="2">
    <source>
        <dbReference type="EMBL" id="PWH81811.1"/>
    </source>
</evidence>
<dbReference type="InterPro" id="IPR029044">
    <property type="entry name" value="Nucleotide-diphossugar_trans"/>
</dbReference>
<sequence length="296" mass="34626">MISVLIPTYNYNIYPLVCNLSKQLEKTSIVFEIICSDDGSNSTINTENIKINTLKNSKFHSQKENVGLSNNRNILAELAQYKYLLFIDGDSLLPDDKFINKYIDSAKLDIDVIYGGRIHPKNVEPSRRLRWKYGVFREDSDVTKRNKNIYKSVLFNNTLIKKNVFNKIGFEKQITQYGHEDTVFAYKLSELNASIKHIPNPVIHGDVDYNDVFFYKMHKSIKNLDSIYKTKLIDPNFITFLKVFTSLKKMKLNYLFALTHKLFYKLFVANLTSKKPSLHIFDLFRLSYFCHINLKK</sequence>
<protein>
    <submittedName>
        <fullName evidence="2">Glycosyl transferase</fullName>
    </submittedName>
</protein>
<reference evidence="2" key="2">
    <citation type="submission" date="2018-05" db="EMBL/GenBank/DDBJ databases">
        <authorList>
            <person name="Lanie J.A."/>
            <person name="Ng W.-L."/>
            <person name="Kazmierczak K.M."/>
            <person name="Andrzejewski T.M."/>
            <person name="Davidsen T.M."/>
            <person name="Wayne K.J."/>
            <person name="Tettelin H."/>
            <person name="Glass J.I."/>
            <person name="Rusch D."/>
            <person name="Podicherti R."/>
            <person name="Tsui H.-C.T."/>
            <person name="Winkler M.E."/>
        </authorList>
    </citation>
    <scope>NUCLEOTIDE SEQUENCE [LARGE SCALE GENOMIC DNA]</scope>
    <source>
        <strain evidence="2">ZY111</strain>
    </source>
</reference>
<organism evidence="2 3">
    <name type="scientific">Algibacter marinivivus</name>
    <dbReference type="NCBI Taxonomy" id="2100723"/>
    <lineage>
        <taxon>Bacteria</taxon>
        <taxon>Pseudomonadati</taxon>
        <taxon>Bacteroidota</taxon>
        <taxon>Flavobacteriia</taxon>
        <taxon>Flavobacteriales</taxon>
        <taxon>Flavobacteriaceae</taxon>
        <taxon>Algibacter</taxon>
    </lineage>
</organism>
<dbReference type="CDD" id="cd00761">
    <property type="entry name" value="Glyco_tranf_GTA_type"/>
    <property type="match status" value="1"/>
</dbReference>
<dbReference type="InterPro" id="IPR001173">
    <property type="entry name" value="Glyco_trans_2-like"/>
</dbReference>
<feature type="domain" description="Glycosyltransferase 2-like" evidence="1">
    <location>
        <begin position="3"/>
        <end position="149"/>
    </location>
</feature>
<gene>
    <name evidence="2" type="ORF">DIS18_14135</name>
</gene>
<dbReference type="Pfam" id="PF00535">
    <property type="entry name" value="Glycos_transf_2"/>
    <property type="match status" value="1"/>
</dbReference>
<dbReference type="InterPro" id="IPR050834">
    <property type="entry name" value="Glycosyltransf_2"/>
</dbReference>
<dbReference type="SUPFAM" id="SSF53448">
    <property type="entry name" value="Nucleotide-diphospho-sugar transferases"/>
    <property type="match status" value="1"/>
</dbReference>
<keyword evidence="3" id="KW-1185">Reference proteome</keyword>
<keyword evidence="2" id="KW-0808">Transferase</keyword>
<dbReference type="PANTHER" id="PTHR43685:SF2">
    <property type="entry name" value="GLYCOSYLTRANSFERASE 2-LIKE DOMAIN-CONTAINING PROTEIN"/>
    <property type="match status" value="1"/>
</dbReference>
<dbReference type="Proteomes" id="UP000245375">
    <property type="component" value="Unassembled WGS sequence"/>
</dbReference>
<evidence type="ECO:0000313" key="3">
    <source>
        <dbReference type="Proteomes" id="UP000245375"/>
    </source>
</evidence>
<proteinExistence type="predicted"/>
<dbReference type="EMBL" id="QFRI01000004">
    <property type="protein sequence ID" value="PWH81811.1"/>
    <property type="molecule type" value="Genomic_DNA"/>
</dbReference>